<dbReference type="SUPFAM" id="SSF52743">
    <property type="entry name" value="Subtilisin-like"/>
    <property type="match status" value="1"/>
</dbReference>
<dbReference type="InterPro" id="IPR023827">
    <property type="entry name" value="Peptidase_S8_Asp-AS"/>
</dbReference>
<proteinExistence type="inferred from homology"/>
<dbReference type="GO" id="GO:0004252">
    <property type="term" value="F:serine-type endopeptidase activity"/>
    <property type="evidence" value="ECO:0007669"/>
    <property type="project" value="UniProtKB-UniRule"/>
</dbReference>
<keyword evidence="3 5" id="KW-0378">Hydrolase</keyword>
<evidence type="ECO:0000256" key="4">
    <source>
        <dbReference type="ARBA" id="ARBA00022825"/>
    </source>
</evidence>
<dbReference type="Gene3D" id="3.40.50.200">
    <property type="entry name" value="Peptidase S8/S53 domain"/>
    <property type="match status" value="1"/>
</dbReference>
<keyword evidence="6" id="KW-0732">Signal</keyword>
<evidence type="ECO:0000259" key="7">
    <source>
        <dbReference type="Pfam" id="PF00082"/>
    </source>
</evidence>
<name>A0A411HKM2_9GAMM</name>
<feature type="chain" id="PRO_5019029806" description="Peptidase S8/S53 domain-containing protein" evidence="6">
    <location>
        <begin position="27"/>
        <end position="468"/>
    </location>
</feature>
<comment type="similarity">
    <text evidence="1 5">Belongs to the peptidase S8 family.</text>
</comment>
<keyword evidence="9" id="KW-1185">Reference proteome</keyword>
<evidence type="ECO:0000313" key="8">
    <source>
        <dbReference type="EMBL" id="QBB70940.1"/>
    </source>
</evidence>
<dbReference type="PROSITE" id="PS00136">
    <property type="entry name" value="SUBTILASE_ASP"/>
    <property type="match status" value="1"/>
</dbReference>
<evidence type="ECO:0000256" key="2">
    <source>
        <dbReference type="ARBA" id="ARBA00022670"/>
    </source>
</evidence>
<gene>
    <name evidence="8" type="ORF">ELE36_11600</name>
</gene>
<reference evidence="8 9" key="1">
    <citation type="submission" date="2019-01" db="EMBL/GenBank/DDBJ databases">
        <title>Pseudolysobacter antarctica gen. nov., sp. nov., isolated from Fildes Peninsula, Antarctica.</title>
        <authorList>
            <person name="Wei Z."/>
            <person name="Peng F."/>
        </authorList>
    </citation>
    <scope>NUCLEOTIDE SEQUENCE [LARGE SCALE GENOMIC DNA]</scope>
    <source>
        <strain evidence="8 9">AQ6-296</strain>
    </source>
</reference>
<dbReference type="PROSITE" id="PS51892">
    <property type="entry name" value="SUBTILASE"/>
    <property type="match status" value="1"/>
</dbReference>
<dbReference type="InterPro" id="IPR015500">
    <property type="entry name" value="Peptidase_S8_subtilisin-rel"/>
</dbReference>
<dbReference type="PRINTS" id="PR00723">
    <property type="entry name" value="SUBTILISIN"/>
</dbReference>
<feature type="signal peptide" evidence="6">
    <location>
        <begin position="1"/>
        <end position="26"/>
    </location>
</feature>
<dbReference type="AlphaFoldDB" id="A0A411HKM2"/>
<accession>A0A411HKM2</accession>
<keyword evidence="4 5" id="KW-0720">Serine protease</keyword>
<dbReference type="InterPro" id="IPR022398">
    <property type="entry name" value="Peptidase_S8_His-AS"/>
</dbReference>
<evidence type="ECO:0000256" key="6">
    <source>
        <dbReference type="SAM" id="SignalP"/>
    </source>
</evidence>
<feature type="active site" description="Charge relay system" evidence="5">
    <location>
        <position position="159"/>
    </location>
</feature>
<dbReference type="EMBL" id="CP035704">
    <property type="protein sequence ID" value="QBB70940.1"/>
    <property type="molecule type" value="Genomic_DNA"/>
</dbReference>
<feature type="active site" description="Charge relay system" evidence="5">
    <location>
        <position position="209"/>
    </location>
</feature>
<dbReference type="InterPro" id="IPR000209">
    <property type="entry name" value="Peptidase_S8/S53_dom"/>
</dbReference>
<protein>
    <recommendedName>
        <fullName evidence="7">Peptidase S8/S53 domain-containing protein</fullName>
    </recommendedName>
</protein>
<dbReference type="KEGG" id="xbc:ELE36_11600"/>
<dbReference type="OrthoDB" id="9790784at2"/>
<dbReference type="InterPro" id="IPR036852">
    <property type="entry name" value="Peptidase_S8/S53_dom_sf"/>
</dbReference>
<dbReference type="Proteomes" id="UP000291562">
    <property type="component" value="Chromosome"/>
</dbReference>
<dbReference type="PANTHER" id="PTHR43806">
    <property type="entry name" value="PEPTIDASE S8"/>
    <property type="match status" value="1"/>
</dbReference>
<evidence type="ECO:0000313" key="9">
    <source>
        <dbReference type="Proteomes" id="UP000291562"/>
    </source>
</evidence>
<keyword evidence="2 5" id="KW-0645">Protease</keyword>
<dbReference type="Pfam" id="PF00082">
    <property type="entry name" value="Peptidase_S8"/>
    <property type="match status" value="1"/>
</dbReference>
<dbReference type="PROSITE" id="PS00137">
    <property type="entry name" value="SUBTILASE_HIS"/>
    <property type="match status" value="1"/>
</dbReference>
<feature type="active site" description="Charge relay system" evidence="5">
    <location>
        <position position="399"/>
    </location>
</feature>
<evidence type="ECO:0000256" key="1">
    <source>
        <dbReference type="ARBA" id="ARBA00011073"/>
    </source>
</evidence>
<sequence>MAMRNLSAWVVLISITIGAFSMSAFAATPTTIVGAEVTATLAHADSVAVVVMLASPQQDKLIATNSETRRTIARSVDRVLAELPAHEFTLRRRFDNISAISLDISSRALAILRRDTAVLRIDVVAGGSAQLLQAAPLAHVSDVRALGFTGKNIKTAVIDSGVQLDHADLADSIVGQQCFCSSATPGVGCCPNGSATQSGAGSGADAEGHGTNVTGIITGNGSIAPQGGAPDANVVIVRVLDSHGSFYDASDIAAALDWIATNHPDTKIVNMSVGTNALFSSACGNAQSFTMVMQAAVNAVAANGTLMTASSGNQASATSISAPACINGVIAVGAVWDSTLSNQTFLGCTDTAIVADKPTCFTNSNALVQLYAPGAYTTATGLNTDPFTSNGQSSYGGTSQASPLVASCIADLFQLKPNATAVQIKAALAASPAHITDPKSGLSFPRLDCKQALIYLDRIFANGFAISP</sequence>
<feature type="domain" description="Peptidase S8/S53" evidence="7">
    <location>
        <begin position="150"/>
        <end position="430"/>
    </location>
</feature>
<dbReference type="GO" id="GO:0006508">
    <property type="term" value="P:proteolysis"/>
    <property type="evidence" value="ECO:0007669"/>
    <property type="project" value="UniProtKB-KW"/>
</dbReference>
<dbReference type="PANTHER" id="PTHR43806:SF11">
    <property type="entry name" value="CEREVISIN-RELATED"/>
    <property type="match status" value="1"/>
</dbReference>
<evidence type="ECO:0000256" key="5">
    <source>
        <dbReference type="PROSITE-ProRule" id="PRU01240"/>
    </source>
</evidence>
<dbReference type="InterPro" id="IPR050131">
    <property type="entry name" value="Peptidase_S8_subtilisin-like"/>
</dbReference>
<evidence type="ECO:0000256" key="3">
    <source>
        <dbReference type="ARBA" id="ARBA00022801"/>
    </source>
</evidence>
<organism evidence="8 9">
    <name type="scientific">Pseudolysobacter antarcticus</name>
    <dbReference type="NCBI Taxonomy" id="2511995"/>
    <lineage>
        <taxon>Bacteria</taxon>
        <taxon>Pseudomonadati</taxon>
        <taxon>Pseudomonadota</taxon>
        <taxon>Gammaproteobacteria</taxon>
        <taxon>Lysobacterales</taxon>
        <taxon>Rhodanobacteraceae</taxon>
        <taxon>Pseudolysobacter</taxon>
    </lineage>
</organism>